<reference evidence="4 5" key="1">
    <citation type="submission" date="2015-09" db="EMBL/GenBank/DDBJ databases">
        <title>Sorangium comparison.</title>
        <authorList>
            <person name="Zaburannyi N."/>
            <person name="Bunk B."/>
            <person name="Overmann J."/>
            <person name="Mueller R."/>
        </authorList>
    </citation>
    <scope>NUCLEOTIDE SEQUENCE [LARGE SCALE GENOMIC DNA]</scope>
    <source>
        <strain evidence="4 5">So ce26</strain>
    </source>
</reference>
<dbReference type="Proteomes" id="UP000238348">
    <property type="component" value="Chromosome"/>
</dbReference>
<feature type="domain" description="Serine aminopeptidase S33" evidence="3">
    <location>
        <begin position="115"/>
        <end position="213"/>
    </location>
</feature>
<dbReference type="PANTHER" id="PTHR43265:SF1">
    <property type="entry name" value="ESTERASE ESTD"/>
    <property type="match status" value="1"/>
</dbReference>
<name>A0A2L0EMT4_SORCE</name>
<gene>
    <name evidence="4" type="ORF">SOCE26_019910</name>
</gene>
<dbReference type="Pfam" id="PF12146">
    <property type="entry name" value="Hydrolase_4"/>
    <property type="match status" value="1"/>
</dbReference>
<protein>
    <submittedName>
        <fullName evidence="4">Alpha/beta hydrolase</fullName>
    </submittedName>
</protein>
<evidence type="ECO:0000256" key="1">
    <source>
        <dbReference type="SAM" id="MobiDB-lite"/>
    </source>
</evidence>
<feature type="signal peptide" evidence="2">
    <location>
        <begin position="1"/>
        <end position="30"/>
    </location>
</feature>
<dbReference type="PROSITE" id="PS51257">
    <property type="entry name" value="PROKAR_LIPOPROTEIN"/>
    <property type="match status" value="1"/>
</dbReference>
<evidence type="ECO:0000256" key="2">
    <source>
        <dbReference type="SAM" id="SignalP"/>
    </source>
</evidence>
<feature type="compositionally biased region" description="Pro residues" evidence="1">
    <location>
        <begin position="55"/>
        <end position="65"/>
    </location>
</feature>
<dbReference type="PANTHER" id="PTHR43265">
    <property type="entry name" value="ESTERASE ESTD"/>
    <property type="match status" value="1"/>
</dbReference>
<feature type="region of interest" description="Disordered" evidence="1">
    <location>
        <begin position="38"/>
        <end position="67"/>
    </location>
</feature>
<dbReference type="OrthoDB" id="1412847at2"/>
<dbReference type="SUPFAM" id="SSF53474">
    <property type="entry name" value="alpha/beta-Hydrolases"/>
    <property type="match status" value="1"/>
</dbReference>
<dbReference type="AlphaFoldDB" id="A0A2L0EMT4"/>
<dbReference type="InterPro" id="IPR022742">
    <property type="entry name" value="Hydrolase_4"/>
</dbReference>
<evidence type="ECO:0000259" key="3">
    <source>
        <dbReference type="Pfam" id="PF12146"/>
    </source>
</evidence>
<evidence type="ECO:0000313" key="5">
    <source>
        <dbReference type="Proteomes" id="UP000238348"/>
    </source>
</evidence>
<dbReference type="InterPro" id="IPR029058">
    <property type="entry name" value="AB_hydrolase_fold"/>
</dbReference>
<evidence type="ECO:0000313" key="4">
    <source>
        <dbReference type="EMBL" id="AUX40590.1"/>
    </source>
</evidence>
<dbReference type="Gene3D" id="3.40.50.1820">
    <property type="entry name" value="alpha/beta hydrolase"/>
    <property type="match status" value="1"/>
</dbReference>
<keyword evidence="2" id="KW-0732">Signal</keyword>
<keyword evidence="4" id="KW-0378">Hydrolase</keyword>
<organism evidence="4 5">
    <name type="scientific">Sorangium cellulosum</name>
    <name type="common">Polyangium cellulosum</name>
    <dbReference type="NCBI Taxonomy" id="56"/>
    <lineage>
        <taxon>Bacteria</taxon>
        <taxon>Pseudomonadati</taxon>
        <taxon>Myxococcota</taxon>
        <taxon>Polyangia</taxon>
        <taxon>Polyangiales</taxon>
        <taxon>Polyangiaceae</taxon>
        <taxon>Sorangium</taxon>
    </lineage>
</organism>
<sequence>MSLRSWFMRSARGALVALPCVAALAWSPFAAGCGGVDGGDGEPHASDPLPGDGGQPPPVDGPPCPEAASVEVTVENTRGALAGTLEVPGGCGPFPAVVIIPGSGPTDREGNSAGAGIGAGAYRLLAEGLRDRGIASIRYDKAGVGGSVAAAPPDAREFRFEMGADDAGLWVKRLREDGRFARIAVVGHSEGSLLGMLVAKEVEIEGYISIAGAGRPIGEVLREQLERGIPDGELREAAYGIIEALEGGELVEEVPSALVELFHPSVQPYLISWMAYDPAVEIKGVEAPVVIVQGTTDIQVAVEDAERLAGARGDAELVLIEGMNHVLKEAALERAAQEKAYRDPGLPVVPRVFEVIEGFLSAR</sequence>
<feature type="chain" id="PRO_5014856315" evidence="2">
    <location>
        <begin position="31"/>
        <end position="363"/>
    </location>
</feature>
<dbReference type="InterPro" id="IPR053145">
    <property type="entry name" value="AB_hydrolase_Est10"/>
</dbReference>
<proteinExistence type="predicted"/>
<dbReference type="GO" id="GO:0052689">
    <property type="term" value="F:carboxylic ester hydrolase activity"/>
    <property type="evidence" value="ECO:0007669"/>
    <property type="project" value="TreeGrafter"/>
</dbReference>
<accession>A0A2L0EMT4</accession>
<dbReference type="EMBL" id="CP012673">
    <property type="protein sequence ID" value="AUX40590.1"/>
    <property type="molecule type" value="Genomic_DNA"/>
</dbReference>